<dbReference type="GeneID" id="96955747"/>
<proteinExistence type="predicted"/>
<keyword evidence="3" id="KW-1185">Reference proteome</keyword>
<protein>
    <submittedName>
        <fullName evidence="2">Uncharacterized protein</fullName>
    </submittedName>
</protein>
<evidence type="ECO:0000256" key="1">
    <source>
        <dbReference type="SAM" id="MobiDB-lite"/>
    </source>
</evidence>
<reference evidence="2" key="1">
    <citation type="submission" date="2013-07" db="EMBL/GenBank/DDBJ databases">
        <authorList>
            <consortium name="The Broad Institute Genome Sequencing Platform"/>
            <person name="Cuomo C."/>
            <person name="Litvintseva A."/>
            <person name="Chen Y."/>
            <person name="Heitman J."/>
            <person name="Sun S."/>
            <person name="Springer D."/>
            <person name="Dromer F."/>
            <person name="Young S.K."/>
            <person name="Zeng Q."/>
            <person name="Gargeya S."/>
            <person name="Fitzgerald M."/>
            <person name="Abouelleil A."/>
            <person name="Alvarado L."/>
            <person name="Berlin A.M."/>
            <person name="Chapman S.B."/>
            <person name="Dewar J."/>
            <person name="Goldberg J."/>
            <person name="Griggs A."/>
            <person name="Gujja S."/>
            <person name="Hansen M."/>
            <person name="Howarth C."/>
            <person name="Imamovic A."/>
            <person name="Larimer J."/>
            <person name="McCowan C."/>
            <person name="Murphy C."/>
            <person name="Pearson M."/>
            <person name="Priest M."/>
            <person name="Roberts A."/>
            <person name="Saif S."/>
            <person name="Shea T."/>
            <person name="Sykes S."/>
            <person name="Wortman J."/>
            <person name="Nusbaum C."/>
            <person name="Birren B."/>
        </authorList>
    </citation>
    <scope>NUCLEOTIDE SEQUENCE</scope>
    <source>
        <strain evidence="2">CBS 10737</strain>
    </source>
</reference>
<dbReference type="EMBL" id="CP144523">
    <property type="protein sequence ID" value="WWC70464.1"/>
    <property type="molecule type" value="Genomic_DNA"/>
</dbReference>
<dbReference type="KEGG" id="kpin:96955747"/>
<evidence type="ECO:0000313" key="3">
    <source>
        <dbReference type="Proteomes" id="UP000094020"/>
    </source>
</evidence>
<organism evidence="2 3">
    <name type="scientific">Kwoniella pini CBS 10737</name>
    <dbReference type="NCBI Taxonomy" id="1296096"/>
    <lineage>
        <taxon>Eukaryota</taxon>
        <taxon>Fungi</taxon>
        <taxon>Dikarya</taxon>
        <taxon>Basidiomycota</taxon>
        <taxon>Agaricomycotina</taxon>
        <taxon>Tremellomycetes</taxon>
        <taxon>Tremellales</taxon>
        <taxon>Cryptococcaceae</taxon>
        <taxon>Kwoniella</taxon>
    </lineage>
</organism>
<name>A0AAJ8L4I4_9TREE</name>
<dbReference type="AlphaFoldDB" id="A0AAJ8L4I4"/>
<feature type="compositionally biased region" description="Polar residues" evidence="1">
    <location>
        <begin position="16"/>
        <end position="63"/>
    </location>
</feature>
<dbReference type="RefSeq" id="XP_070059048.1">
    <property type="nucleotide sequence ID" value="XM_070202947.1"/>
</dbReference>
<gene>
    <name evidence="2" type="ORF">I206_104415</name>
</gene>
<sequence length="82" mass="8626">MPSGSKLPSLSHHHSASYTYGTSDTQSAFSSGLSQERSTASPLQSTGLNTNPFTKYTWPPQSGSSAPLLKLLVAPLQSLSCL</sequence>
<dbReference type="Proteomes" id="UP000094020">
    <property type="component" value="Chromosome 5"/>
</dbReference>
<feature type="region of interest" description="Disordered" evidence="1">
    <location>
        <begin position="1"/>
        <end position="63"/>
    </location>
</feature>
<reference evidence="2" key="2">
    <citation type="submission" date="2024-02" db="EMBL/GenBank/DDBJ databases">
        <title>Comparative genomics of Cryptococcus and Kwoniella reveals pathogenesis evolution and contrasting modes of karyotype evolution via chromosome fusion or intercentromeric recombination.</title>
        <authorList>
            <person name="Coelho M.A."/>
            <person name="David-Palma M."/>
            <person name="Shea T."/>
            <person name="Bowers K."/>
            <person name="McGinley-Smith S."/>
            <person name="Mohammad A.W."/>
            <person name="Gnirke A."/>
            <person name="Yurkov A.M."/>
            <person name="Nowrousian M."/>
            <person name="Sun S."/>
            <person name="Cuomo C.A."/>
            <person name="Heitman J."/>
        </authorList>
    </citation>
    <scope>NUCLEOTIDE SEQUENCE</scope>
    <source>
        <strain evidence="2">CBS 10737</strain>
    </source>
</reference>
<evidence type="ECO:0000313" key="2">
    <source>
        <dbReference type="EMBL" id="WWC70464.1"/>
    </source>
</evidence>
<accession>A0AAJ8L4I4</accession>